<accession>A0A1I7X388</accession>
<dbReference type="Gene3D" id="3.30.710.10">
    <property type="entry name" value="Potassium Channel Kv1.1, Chain A"/>
    <property type="match status" value="1"/>
</dbReference>
<feature type="transmembrane region" description="Helical" evidence="1">
    <location>
        <begin position="268"/>
        <end position="288"/>
    </location>
</feature>
<dbReference type="InterPro" id="IPR051481">
    <property type="entry name" value="BTB-POZ/Galectin-3-binding"/>
</dbReference>
<keyword evidence="1" id="KW-1133">Transmembrane helix</keyword>
<reference evidence="4" key="1">
    <citation type="submission" date="2016-11" db="UniProtKB">
        <authorList>
            <consortium name="WormBaseParasite"/>
        </authorList>
    </citation>
    <scope>IDENTIFICATION</scope>
</reference>
<keyword evidence="1" id="KW-0472">Membrane</keyword>
<keyword evidence="3" id="KW-1185">Reference proteome</keyword>
<dbReference type="SUPFAM" id="SSF54695">
    <property type="entry name" value="POZ domain"/>
    <property type="match status" value="1"/>
</dbReference>
<protein>
    <submittedName>
        <fullName evidence="4">BTB domain-containing protein</fullName>
    </submittedName>
</protein>
<dbReference type="WBParaSite" id="Hba_11880">
    <property type="protein sequence ID" value="Hba_11880"/>
    <property type="gene ID" value="Hba_11880"/>
</dbReference>
<evidence type="ECO:0000313" key="4">
    <source>
        <dbReference type="WBParaSite" id="Hba_11880"/>
    </source>
</evidence>
<evidence type="ECO:0000259" key="2">
    <source>
        <dbReference type="Pfam" id="PF00651"/>
    </source>
</evidence>
<sequence>MAIAQADEMDVHLLSPLSRGYVQLYSEPFSTHIGTLLKRCRTILDIWRKKSGKLRRTYIDKSNFVGLGCQCFLNSANLSADRWSVKLKSNLCCASQDLEIVEDTLCQKVFPAFLRFMYCNHVVLHQENCLPILILADKYNVISLKKMIEILKSNQLVVAIKEKCSYDRKVMMIFCLHNFFFCKASFAENLQQLSFFYAITLILGGTSECQFRTNNFIRRVCIQRISNTNLSNIYVDLHSVLYIPPSDLAMDVKTRWIIVFECSYGFGFPYYTTIVILVIDSLSVEYMLSIVDDKKVLKSFSSKKNFTKTSELDIDKKVEINDLLTEDSPLLVNGELHLQLTLRPID</sequence>
<organism evidence="3 4">
    <name type="scientific">Heterorhabditis bacteriophora</name>
    <name type="common">Entomopathogenic nematode worm</name>
    <dbReference type="NCBI Taxonomy" id="37862"/>
    <lineage>
        <taxon>Eukaryota</taxon>
        <taxon>Metazoa</taxon>
        <taxon>Ecdysozoa</taxon>
        <taxon>Nematoda</taxon>
        <taxon>Chromadorea</taxon>
        <taxon>Rhabditida</taxon>
        <taxon>Rhabditina</taxon>
        <taxon>Rhabditomorpha</taxon>
        <taxon>Strongyloidea</taxon>
        <taxon>Heterorhabditidae</taxon>
        <taxon>Heterorhabditis</taxon>
    </lineage>
</organism>
<feature type="domain" description="BTB" evidence="2">
    <location>
        <begin position="99"/>
        <end position="150"/>
    </location>
</feature>
<evidence type="ECO:0000313" key="3">
    <source>
        <dbReference type="Proteomes" id="UP000095283"/>
    </source>
</evidence>
<dbReference type="AlphaFoldDB" id="A0A1I7X388"/>
<dbReference type="PANTHER" id="PTHR24410">
    <property type="entry name" value="HL07962P-RELATED"/>
    <property type="match status" value="1"/>
</dbReference>
<dbReference type="Pfam" id="PF00651">
    <property type="entry name" value="BTB"/>
    <property type="match status" value="1"/>
</dbReference>
<dbReference type="PANTHER" id="PTHR24410:SF47">
    <property type="entry name" value="BTB DOMAIN-CONTAINING PROTEIN"/>
    <property type="match status" value="1"/>
</dbReference>
<keyword evidence="1" id="KW-0812">Transmembrane</keyword>
<evidence type="ECO:0000256" key="1">
    <source>
        <dbReference type="SAM" id="Phobius"/>
    </source>
</evidence>
<dbReference type="Proteomes" id="UP000095283">
    <property type="component" value="Unplaced"/>
</dbReference>
<dbReference type="InterPro" id="IPR000210">
    <property type="entry name" value="BTB/POZ_dom"/>
</dbReference>
<name>A0A1I7X388_HETBA</name>
<proteinExistence type="predicted"/>
<dbReference type="InterPro" id="IPR011333">
    <property type="entry name" value="SKP1/BTB/POZ_sf"/>
</dbReference>